<comment type="caution">
    <text evidence="10">The sequence shown here is derived from an EMBL/GenBank/DDBJ whole genome shotgun (WGS) entry which is preliminary data.</text>
</comment>
<evidence type="ECO:0000256" key="1">
    <source>
        <dbReference type="ARBA" id="ARBA00004651"/>
    </source>
</evidence>
<dbReference type="Pfam" id="PF02687">
    <property type="entry name" value="FtsX"/>
    <property type="match status" value="1"/>
</dbReference>
<evidence type="ECO:0000313" key="10">
    <source>
        <dbReference type="EMBL" id="KWT82936.1"/>
    </source>
</evidence>
<keyword evidence="4 7" id="KW-1133">Transmembrane helix</keyword>
<dbReference type="Proteomes" id="UP000060487">
    <property type="component" value="Unassembled WGS sequence"/>
</dbReference>
<dbReference type="InterPro" id="IPR025857">
    <property type="entry name" value="MacB_PCD"/>
</dbReference>
<feature type="domain" description="ABC3 transporter permease C-terminal" evidence="8">
    <location>
        <begin position="287"/>
        <end position="399"/>
    </location>
</feature>
<accession>A0ABR5SDB7</accession>
<evidence type="ECO:0000259" key="9">
    <source>
        <dbReference type="Pfam" id="PF12704"/>
    </source>
</evidence>
<feature type="domain" description="MacB-like periplasmic core" evidence="9">
    <location>
        <begin position="22"/>
        <end position="242"/>
    </location>
</feature>
<keyword evidence="11" id="KW-1185">Reference proteome</keyword>
<feature type="transmembrane region" description="Helical" evidence="7">
    <location>
        <begin position="20"/>
        <end position="43"/>
    </location>
</feature>
<organism evidence="10 11">
    <name type="scientific">Candidatus Magnetominusculus xianensis</name>
    <dbReference type="NCBI Taxonomy" id="1748249"/>
    <lineage>
        <taxon>Bacteria</taxon>
        <taxon>Pseudomonadati</taxon>
        <taxon>Nitrospirota</taxon>
        <taxon>Nitrospiria</taxon>
        <taxon>Nitrospirales</taxon>
        <taxon>Nitrospiraceae</taxon>
        <taxon>Candidatus Magnetominusculus</taxon>
    </lineage>
</organism>
<dbReference type="EMBL" id="LNQR01000081">
    <property type="protein sequence ID" value="KWT82936.1"/>
    <property type="molecule type" value="Genomic_DNA"/>
</dbReference>
<evidence type="ECO:0000256" key="3">
    <source>
        <dbReference type="ARBA" id="ARBA00022692"/>
    </source>
</evidence>
<evidence type="ECO:0000256" key="2">
    <source>
        <dbReference type="ARBA" id="ARBA00022475"/>
    </source>
</evidence>
<reference evidence="10 11" key="1">
    <citation type="submission" date="2015-11" db="EMBL/GenBank/DDBJ databases">
        <authorList>
            <person name="Lin W."/>
        </authorList>
    </citation>
    <scope>NUCLEOTIDE SEQUENCE [LARGE SCALE GENOMIC DNA]</scope>
    <source>
        <strain evidence="10 11">HCH-1</strain>
    </source>
</reference>
<keyword evidence="10" id="KW-0378">Hydrolase</keyword>
<dbReference type="InterPro" id="IPR050250">
    <property type="entry name" value="Macrolide_Exporter_MacB"/>
</dbReference>
<dbReference type="PANTHER" id="PTHR30572:SF4">
    <property type="entry name" value="ABC TRANSPORTER PERMEASE YTRF"/>
    <property type="match status" value="1"/>
</dbReference>
<evidence type="ECO:0000256" key="5">
    <source>
        <dbReference type="ARBA" id="ARBA00023136"/>
    </source>
</evidence>
<evidence type="ECO:0000313" key="11">
    <source>
        <dbReference type="Proteomes" id="UP000060487"/>
    </source>
</evidence>
<feature type="transmembrane region" description="Helical" evidence="7">
    <location>
        <begin position="280"/>
        <end position="306"/>
    </location>
</feature>
<comment type="similarity">
    <text evidence="6">Belongs to the ABC-4 integral membrane protein family.</text>
</comment>
<dbReference type="EC" id="3.6.3.-" evidence="10"/>
<feature type="transmembrane region" description="Helical" evidence="7">
    <location>
        <begin position="327"/>
        <end position="349"/>
    </location>
</feature>
<sequence length="404" mass="44170">MNRFANNIKSAAYAVLSFKLRTFFCLFSVSLGIASITVIVASVEGAYKKAYDFVEKFGPETILIFGGSAEQRANGEKMKALTLSDIKAIEEAFPTAILVVPMVMKWDSGVSYKNVKHKTLVLGSTEDYSRSWSWPIAEGSDLSHEDIVFGKNTCLIGMQVAETLFKGTSPIGKTILINTRIPCKVTGVLSDRSASQMGINLNDRIIIPIGVMMKKMLSDTKYISAIKIKYQQGHALQHWIAQMRLFLRDRHQLKEGQSDDFTIVSPEEIIKFLAALTGSLVVSLGISGIVSLVVSGFVLANLFLLSVKERTREIGIRRAVGAKKRDIFNQFIIESTLITSAGGVLGFMLGYGASKLLAHIADFPMHFSWKAFAIGFTLAVATGLVFGVQPARSAANLNPIEAIK</sequence>
<keyword evidence="2" id="KW-1003">Cell membrane</keyword>
<dbReference type="GO" id="GO:0016787">
    <property type="term" value="F:hydrolase activity"/>
    <property type="evidence" value="ECO:0007669"/>
    <property type="project" value="UniProtKB-KW"/>
</dbReference>
<dbReference type="PANTHER" id="PTHR30572">
    <property type="entry name" value="MEMBRANE COMPONENT OF TRANSPORTER-RELATED"/>
    <property type="match status" value="1"/>
</dbReference>
<evidence type="ECO:0000256" key="4">
    <source>
        <dbReference type="ARBA" id="ARBA00022989"/>
    </source>
</evidence>
<gene>
    <name evidence="10" type="ORF">ASN18_2297</name>
</gene>
<evidence type="ECO:0000256" key="7">
    <source>
        <dbReference type="SAM" id="Phobius"/>
    </source>
</evidence>
<dbReference type="RefSeq" id="WP_085052900.1">
    <property type="nucleotide sequence ID" value="NZ_LNQR01000081.1"/>
</dbReference>
<protein>
    <submittedName>
        <fullName evidence="10">Multidrug ABC transporter substrate-binding protein</fullName>
        <ecNumber evidence="10">3.6.3.-</ecNumber>
    </submittedName>
</protein>
<dbReference type="Pfam" id="PF12704">
    <property type="entry name" value="MacB_PCD"/>
    <property type="match status" value="1"/>
</dbReference>
<evidence type="ECO:0000259" key="8">
    <source>
        <dbReference type="Pfam" id="PF02687"/>
    </source>
</evidence>
<keyword evidence="5 7" id="KW-0472">Membrane</keyword>
<dbReference type="InterPro" id="IPR003838">
    <property type="entry name" value="ABC3_permease_C"/>
</dbReference>
<name>A0ABR5SDB7_9BACT</name>
<keyword evidence="3 7" id="KW-0812">Transmembrane</keyword>
<evidence type="ECO:0000256" key="6">
    <source>
        <dbReference type="ARBA" id="ARBA00038076"/>
    </source>
</evidence>
<feature type="transmembrane region" description="Helical" evidence="7">
    <location>
        <begin position="369"/>
        <end position="388"/>
    </location>
</feature>
<comment type="subcellular location">
    <subcellularLocation>
        <location evidence="1">Cell membrane</location>
        <topology evidence="1">Multi-pass membrane protein</topology>
    </subcellularLocation>
</comment>
<proteinExistence type="inferred from homology"/>